<dbReference type="SUPFAM" id="SSF47384">
    <property type="entry name" value="Homodimeric domain of signal transducing histidine kinase"/>
    <property type="match status" value="1"/>
</dbReference>
<dbReference type="Gene3D" id="1.10.287.130">
    <property type="match status" value="1"/>
</dbReference>
<dbReference type="CDD" id="cd00082">
    <property type="entry name" value="HisKA"/>
    <property type="match status" value="1"/>
</dbReference>
<feature type="transmembrane region" description="Helical" evidence="7">
    <location>
        <begin position="70"/>
        <end position="89"/>
    </location>
</feature>
<dbReference type="InterPro" id="IPR005467">
    <property type="entry name" value="His_kinase_dom"/>
</dbReference>
<dbReference type="GO" id="GO:0000155">
    <property type="term" value="F:phosphorelay sensor kinase activity"/>
    <property type="evidence" value="ECO:0007669"/>
    <property type="project" value="InterPro"/>
</dbReference>
<dbReference type="PRINTS" id="PR00344">
    <property type="entry name" value="BCTRLSENSOR"/>
</dbReference>
<feature type="transmembrane region" description="Helical" evidence="7">
    <location>
        <begin position="6"/>
        <end position="27"/>
    </location>
</feature>
<keyword evidence="7" id="KW-0812">Transmembrane</keyword>
<gene>
    <name evidence="9" type="ORF">GM418_28510</name>
</gene>
<name>A0A6I6K245_9BACT</name>
<dbReference type="InterPro" id="IPR003594">
    <property type="entry name" value="HATPase_dom"/>
</dbReference>
<evidence type="ECO:0000256" key="4">
    <source>
        <dbReference type="ARBA" id="ARBA00022679"/>
    </source>
</evidence>
<organism evidence="9 10">
    <name type="scientific">Maribellus comscasis</name>
    <dbReference type="NCBI Taxonomy" id="2681766"/>
    <lineage>
        <taxon>Bacteria</taxon>
        <taxon>Pseudomonadati</taxon>
        <taxon>Bacteroidota</taxon>
        <taxon>Bacteroidia</taxon>
        <taxon>Marinilabiliales</taxon>
        <taxon>Prolixibacteraceae</taxon>
        <taxon>Maribellus</taxon>
    </lineage>
</organism>
<dbReference type="InterPro" id="IPR036097">
    <property type="entry name" value="HisK_dim/P_sf"/>
</dbReference>
<dbReference type="EC" id="2.7.13.3" evidence="2"/>
<keyword evidence="3" id="KW-0597">Phosphoprotein</keyword>
<keyword evidence="6 7" id="KW-0472">Membrane</keyword>
<dbReference type="GO" id="GO:0030295">
    <property type="term" value="F:protein kinase activator activity"/>
    <property type="evidence" value="ECO:0007669"/>
    <property type="project" value="TreeGrafter"/>
</dbReference>
<dbReference type="SUPFAM" id="SSF55874">
    <property type="entry name" value="ATPase domain of HSP90 chaperone/DNA topoisomerase II/histidine kinase"/>
    <property type="match status" value="1"/>
</dbReference>
<evidence type="ECO:0000313" key="10">
    <source>
        <dbReference type="Proteomes" id="UP000428260"/>
    </source>
</evidence>
<sequence>MGYHFTIDSLIEFLTAVAAVIAIIFLWEKRKSQEVKFIILLETLVAVWAITYAFEFATYDLQTKIMWSKLSYFGIAFLPVLYFLFTTAFSQKTKIITNRNIFLLSIIPAITIGLILTNDTHKLVWTDVTQDAILNVAHYHHGVWFWIYWSYAMLLFVSGLYNLAYSIYRFTAYYKSQITVLLLASVIPILGNLMYVTGINPFPGFDWTPVSFVLTGLLVAFGIARYKMFDLVPFARNKLIDTMDDGAIVVNPDGYIEDCNSSVYKIFSLNKTSIINKSFKDIFSDYKTLSLALYSKGVERVQVEIDKRYYQVQISPIYYRKRDYSGSLLLLHDITSIKYAEDELKEANKKLLVEIEIREKLIEDLDSFAHTVAHDLKNTLGTIVASSEILEESVNIKDTKHSARLASLIKNSADKSMRITQELLILARSSRTDIEKSSLDMKTIFAEATEQLNELIQKEKAEIKFPAKWLTSSGYAPWVEEVWVNYLSNAIKYGGHPPKIEVGSELTEENMVKYWIKDNGKGLTEEEQSQLFHKYVRLSSGRIDGQGLGLSIVKRIIDKLGGSVGVEPAKNFNGGSVFYFTLPAI</sequence>
<dbReference type="InterPro" id="IPR031621">
    <property type="entry name" value="HisKA_7TM"/>
</dbReference>
<dbReference type="CDD" id="cd00130">
    <property type="entry name" value="PAS"/>
    <property type="match status" value="1"/>
</dbReference>
<dbReference type="AlphaFoldDB" id="A0A6I6K245"/>
<dbReference type="InterPro" id="IPR004358">
    <property type="entry name" value="Sig_transdc_His_kin-like_C"/>
</dbReference>
<feature type="transmembrane region" description="Helical" evidence="7">
    <location>
        <begin position="143"/>
        <end position="164"/>
    </location>
</feature>
<evidence type="ECO:0000256" key="5">
    <source>
        <dbReference type="ARBA" id="ARBA00022777"/>
    </source>
</evidence>
<dbReference type="RefSeq" id="WP_158871373.1">
    <property type="nucleotide sequence ID" value="NZ_CP046401.1"/>
</dbReference>
<feature type="transmembrane region" description="Helical" evidence="7">
    <location>
        <begin position="176"/>
        <end position="195"/>
    </location>
</feature>
<dbReference type="Pfam" id="PF00512">
    <property type="entry name" value="HisKA"/>
    <property type="match status" value="1"/>
</dbReference>
<dbReference type="SMART" id="SM00388">
    <property type="entry name" value="HisKA"/>
    <property type="match status" value="1"/>
</dbReference>
<evidence type="ECO:0000256" key="6">
    <source>
        <dbReference type="ARBA" id="ARBA00023136"/>
    </source>
</evidence>
<evidence type="ECO:0000313" key="9">
    <source>
        <dbReference type="EMBL" id="QGY47470.1"/>
    </source>
</evidence>
<dbReference type="InterPro" id="IPR000014">
    <property type="entry name" value="PAS"/>
</dbReference>
<dbReference type="PANTHER" id="PTHR42878:SF15">
    <property type="entry name" value="BACTERIOPHYTOCHROME"/>
    <property type="match status" value="1"/>
</dbReference>
<evidence type="ECO:0000259" key="8">
    <source>
        <dbReference type="PROSITE" id="PS50109"/>
    </source>
</evidence>
<keyword evidence="5" id="KW-0418">Kinase</keyword>
<protein>
    <recommendedName>
        <fullName evidence="2">histidine kinase</fullName>
        <ecNumber evidence="2">2.7.13.3</ecNumber>
    </recommendedName>
</protein>
<dbReference type="InterPro" id="IPR036890">
    <property type="entry name" value="HATPase_C_sf"/>
</dbReference>
<dbReference type="Pfam" id="PF02518">
    <property type="entry name" value="HATPase_c"/>
    <property type="match status" value="1"/>
</dbReference>
<feature type="domain" description="Histidine kinase" evidence="8">
    <location>
        <begin position="371"/>
        <end position="585"/>
    </location>
</feature>
<proteinExistence type="predicted"/>
<dbReference type="GO" id="GO:0016020">
    <property type="term" value="C:membrane"/>
    <property type="evidence" value="ECO:0007669"/>
    <property type="project" value="UniProtKB-SubCell"/>
</dbReference>
<evidence type="ECO:0000256" key="2">
    <source>
        <dbReference type="ARBA" id="ARBA00012438"/>
    </source>
</evidence>
<dbReference type="GO" id="GO:0000156">
    <property type="term" value="F:phosphorelay response regulator activity"/>
    <property type="evidence" value="ECO:0007669"/>
    <property type="project" value="TreeGrafter"/>
</dbReference>
<keyword evidence="4" id="KW-0808">Transferase</keyword>
<dbReference type="InterPro" id="IPR035965">
    <property type="entry name" value="PAS-like_dom_sf"/>
</dbReference>
<dbReference type="InterPro" id="IPR050351">
    <property type="entry name" value="BphY/WalK/GraS-like"/>
</dbReference>
<dbReference type="GO" id="GO:0007234">
    <property type="term" value="P:osmosensory signaling via phosphorelay pathway"/>
    <property type="evidence" value="ECO:0007669"/>
    <property type="project" value="TreeGrafter"/>
</dbReference>
<evidence type="ECO:0000256" key="7">
    <source>
        <dbReference type="SAM" id="Phobius"/>
    </source>
</evidence>
<dbReference type="Proteomes" id="UP000428260">
    <property type="component" value="Chromosome"/>
</dbReference>
<evidence type="ECO:0000256" key="3">
    <source>
        <dbReference type="ARBA" id="ARBA00022553"/>
    </source>
</evidence>
<dbReference type="InterPro" id="IPR003661">
    <property type="entry name" value="HisK_dim/P_dom"/>
</dbReference>
<dbReference type="KEGG" id="mcos:GM418_28510"/>
<keyword evidence="7" id="KW-1133">Transmembrane helix</keyword>
<feature type="transmembrane region" description="Helical" evidence="7">
    <location>
        <begin position="101"/>
        <end position="117"/>
    </location>
</feature>
<dbReference type="PANTHER" id="PTHR42878">
    <property type="entry name" value="TWO-COMPONENT HISTIDINE KINASE"/>
    <property type="match status" value="1"/>
</dbReference>
<dbReference type="Gene3D" id="3.30.450.20">
    <property type="entry name" value="PAS domain"/>
    <property type="match status" value="1"/>
</dbReference>
<evidence type="ECO:0000256" key="1">
    <source>
        <dbReference type="ARBA" id="ARBA00000085"/>
    </source>
</evidence>
<feature type="transmembrane region" description="Helical" evidence="7">
    <location>
        <begin position="207"/>
        <end position="226"/>
    </location>
</feature>
<reference evidence="9 10" key="1">
    <citation type="submission" date="2019-11" db="EMBL/GenBank/DDBJ databases">
        <authorList>
            <person name="Zheng R.K."/>
            <person name="Sun C.M."/>
        </authorList>
    </citation>
    <scope>NUCLEOTIDE SEQUENCE [LARGE SCALE GENOMIC DNA]</scope>
    <source>
        <strain evidence="9 10">WC007</strain>
    </source>
</reference>
<dbReference type="Pfam" id="PF16927">
    <property type="entry name" value="HisKA_7TM"/>
    <property type="match status" value="1"/>
</dbReference>
<dbReference type="EMBL" id="CP046401">
    <property type="protein sequence ID" value="QGY47470.1"/>
    <property type="molecule type" value="Genomic_DNA"/>
</dbReference>
<dbReference type="Pfam" id="PF13426">
    <property type="entry name" value="PAS_9"/>
    <property type="match status" value="1"/>
</dbReference>
<comment type="catalytic activity">
    <reaction evidence="1">
        <text>ATP + protein L-histidine = ADP + protein N-phospho-L-histidine.</text>
        <dbReference type="EC" id="2.7.13.3"/>
    </reaction>
</comment>
<dbReference type="PROSITE" id="PS50109">
    <property type="entry name" value="HIS_KIN"/>
    <property type="match status" value="1"/>
</dbReference>
<dbReference type="SUPFAM" id="SSF55785">
    <property type="entry name" value="PYP-like sensor domain (PAS domain)"/>
    <property type="match status" value="1"/>
</dbReference>
<feature type="transmembrane region" description="Helical" evidence="7">
    <location>
        <begin position="39"/>
        <end position="58"/>
    </location>
</feature>
<dbReference type="SMART" id="SM00387">
    <property type="entry name" value="HATPase_c"/>
    <property type="match status" value="1"/>
</dbReference>
<dbReference type="Gene3D" id="3.30.565.10">
    <property type="entry name" value="Histidine kinase-like ATPase, C-terminal domain"/>
    <property type="match status" value="1"/>
</dbReference>
<keyword evidence="10" id="KW-1185">Reference proteome</keyword>
<accession>A0A6I6K245</accession>